<gene>
    <name evidence="2" type="ORF">PCOS0759_LOCUS7365</name>
</gene>
<name>A0A7S1KSD7_9EUKA</name>
<dbReference type="EMBL" id="HBGD01008933">
    <property type="protein sequence ID" value="CAD9084111.1"/>
    <property type="molecule type" value="Transcribed_RNA"/>
</dbReference>
<keyword evidence="1" id="KW-0472">Membrane</keyword>
<accession>A0A7S1KSD7</accession>
<feature type="transmembrane region" description="Helical" evidence="1">
    <location>
        <begin position="91"/>
        <end position="112"/>
    </location>
</feature>
<evidence type="ECO:0000256" key="1">
    <source>
        <dbReference type="SAM" id="Phobius"/>
    </source>
</evidence>
<keyword evidence="1" id="KW-0812">Transmembrane</keyword>
<reference evidence="2" key="1">
    <citation type="submission" date="2021-01" db="EMBL/GenBank/DDBJ databases">
        <authorList>
            <person name="Corre E."/>
            <person name="Pelletier E."/>
            <person name="Niang G."/>
            <person name="Scheremetjew M."/>
            <person name="Finn R."/>
            <person name="Kale V."/>
            <person name="Holt S."/>
            <person name="Cochrane G."/>
            <person name="Meng A."/>
            <person name="Brown T."/>
            <person name="Cohen L."/>
        </authorList>
    </citation>
    <scope>NUCLEOTIDE SEQUENCE</scope>
    <source>
        <strain evidence="2">WS</strain>
    </source>
</reference>
<proteinExistence type="predicted"/>
<organism evidence="2">
    <name type="scientific">Percolomonas cosmopolitus</name>
    <dbReference type="NCBI Taxonomy" id="63605"/>
    <lineage>
        <taxon>Eukaryota</taxon>
        <taxon>Discoba</taxon>
        <taxon>Heterolobosea</taxon>
        <taxon>Tetramitia</taxon>
        <taxon>Eutetramitia</taxon>
        <taxon>Percolomonadidae</taxon>
        <taxon>Percolomonas</taxon>
    </lineage>
</organism>
<sequence>MLTSLSRRTAQSLVRTNAVRAFSTTHFSRAAETLNPEEETPEQKIRRQIQEEEGVDYITKFPRKGMTMPPMFPEFESELEDHIRVGKEMTFWPYIHATAVAVIIFYSVQAWLERKARLNKIFNEKFGLDL</sequence>
<keyword evidence="1" id="KW-1133">Transmembrane helix</keyword>
<dbReference type="AlphaFoldDB" id="A0A7S1KSD7"/>
<evidence type="ECO:0000313" key="2">
    <source>
        <dbReference type="EMBL" id="CAD9084111.1"/>
    </source>
</evidence>
<protein>
    <submittedName>
        <fullName evidence="2">Uncharacterized protein</fullName>
    </submittedName>
</protein>